<dbReference type="EMBL" id="LGRB01000010">
    <property type="protein sequence ID" value="OCT49784.1"/>
    <property type="molecule type" value="Genomic_DNA"/>
</dbReference>
<feature type="region of interest" description="Disordered" evidence="1">
    <location>
        <begin position="237"/>
        <end position="304"/>
    </location>
</feature>
<reference evidence="3" key="1">
    <citation type="submission" date="2015-07" db="EMBL/GenBank/DDBJ databases">
        <authorList>
            <person name="Teixeira M.M."/>
            <person name="Souza R.C."/>
            <person name="Almeida L.G."/>
            <person name="Vicente V.A."/>
            <person name="de Hoog S."/>
            <person name="Bocca A.L."/>
            <person name="de Almeida S.R."/>
            <person name="Vasconcelos A.T."/>
            <person name="Felipe M.S."/>
        </authorList>
    </citation>
    <scope>NUCLEOTIDE SEQUENCE [LARGE SCALE GENOMIC DNA]</scope>
    <source>
        <strain evidence="3">KSF</strain>
    </source>
</reference>
<comment type="caution">
    <text evidence="2">The sequence shown here is derived from an EMBL/GenBank/DDBJ whole genome shotgun (WGS) entry which is preliminary data.</text>
</comment>
<feature type="compositionally biased region" description="Low complexity" evidence="1">
    <location>
        <begin position="290"/>
        <end position="304"/>
    </location>
</feature>
<evidence type="ECO:0000256" key="1">
    <source>
        <dbReference type="SAM" id="MobiDB-lite"/>
    </source>
</evidence>
<feature type="compositionally biased region" description="Polar residues" evidence="1">
    <location>
        <begin position="477"/>
        <end position="498"/>
    </location>
</feature>
<feature type="compositionally biased region" description="Polar residues" evidence="1">
    <location>
        <begin position="1"/>
        <end position="11"/>
    </location>
</feature>
<feature type="region of interest" description="Disordered" evidence="1">
    <location>
        <begin position="403"/>
        <end position="456"/>
    </location>
</feature>
<proteinExistence type="predicted"/>
<name>A0A1C1CMP3_9EURO</name>
<feature type="compositionally biased region" description="Polar residues" evidence="1">
    <location>
        <begin position="436"/>
        <end position="445"/>
    </location>
</feature>
<accession>A0A1C1CMP3</accession>
<dbReference type="OrthoDB" id="10414134at2759"/>
<dbReference type="VEuPathDB" id="FungiDB:CLCR_06926"/>
<protein>
    <submittedName>
        <fullName evidence="2">Uncharacterized protein</fullName>
    </submittedName>
</protein>
<evidence type="ECO:0000313" key="3">
    <source>
        <dbReference type="Proteomes" id="UP000094526"/>
    </source>
</evidence>
<feature type="region of interest" description="Disordered" evidence="1">
    <location>
        <begin position="477"/>
        <end position="528"/>
    </location>
</feature>
<feature type="compositionally biased region" description="Polar residues" evidence="1">
    <location>
        <begin position="143"/>
        <end position="152"/>
    </location>
</feature>
<feature type="compositionally biased region" description="Low complexity" evidence="1">
    <location>
        <begin position="446"/>
        <end position="456"/>
    </location>
</feature>
<evidence type="ECO:0000313" key="2">
    <source>
        <dbReference type="EMBL" id="OCT49784.1"/>
    </source>
</evidence>
<feature type="compositionally biased region" description="Low complexity" evidence="1">
    <location>
        <begin position="410"/>
        <end position="420"/>
    </location>
</feature>
<dbReference type="Proteomes" id="UP000094526">
    <property type="component" value="Unassembled WGS sequence"/>
</dbReference>
<organism evidence="2 3">
    <name type="scientific">Cladophialophora carrionii</name>
    <dbReference type="NCBI Taxonomy" id="86049"/>
    <lineage>
        <taxon>Eukaryota</taxon>
        <taxon>Fungi</taxon>
        <taxon>Dikarya</taxon>
        <taxon>Ascomycota</taxon>
        <taxon>Pezizomycotina</taxon>
        <taxon>Eurotiomycetes</taxon>
        <taxon>Chaetothyriomycetidae</taxon>
        <taxon>Chaetothyriales</taxon>
        <taxon>Herpotrichiellaceae</taxon>
        <taxon>Cladophialophora</taxon>
    </lineage>
</organism>
<feature type="region of interest" description="Disordered" evidence="1">
    <location>
        <begin position="1"/>
        <end position="21"/>
    </location>
</feature>
<feature type="region of interest" description="Disordered" evidence="1">
    <location>
        <begin position="342"/>
        <end position="367"/>
    </location>
</feature>
<feature type="region of interest" description="Disordered" evidence="1">
    <location>
        <begin position="139"/>
        <end position="163"/>
    </location>
</feature>
<feature type="compositionally biased region" description="Basic and acidic residues" evidence="1">
    <location>
        <begin position="344"/>
        <end position="367"/>
    </location>
</feature>
<keyword evidence="3" id="KW-1185">Reference proteome</keyword>
<dbReference type="AlphaFoldDB" id="A0A1C1CMP3"/>
<dbReference type="VEuPathDB" id="FungiDB:G647_08707"/>
<sequence>MSMHASGTQGTVGARPSLAPAQPETHGIPIDVFQHYSEECEKVGHSKALQSAGEVFRTAYGTNTYEGKPWGAVAGSLSDCLFDVFKPIIIHEYTRGLSHRAIVKSLKEGVCFPFAPSATLDKIKEWAKDPVNGFEYRSKKNPGKTQRTQPKSTHVVPPTPNTEYGRNPHDAWSYHAGSSEFSFAASRRLATQESGVTADPNDFLGFSAEDPDTWLNVNNPSFSTHEFMHSIDSASDLFDAQPSQTPHPEMDTGAMGSFNEPFHSQSTANVGVGDFPLTNHGDGRAVHPPATQSSSQRQQTTTASLPMHQGETLVQSLQRENAQLAAEVENNKRKIEAFEAEAESNQRKIEALESRNNDLGRENEDLKVKSIMAASRSSASRRDQPGRQSGSVKLLHLMSADESARVENATVPTTVTPKVPSNNKRKAPGLPRRSTTHSQPDSFTPGQSSYRGASSSQASFASWQNLSSPAQYTSAVGDQSSMATSPYNNHAMSSQADTPFSPFSDIVRPRRDSASSTASRSDGEVAQALRRRQDHVDNCLVIQAVEEWRDGSLSRRLIRQSSADDERDLAKSFGGLGL</sequence>
<gene>
    <name evidence="2" type="ORF">CLCR_06926</name>
</gene>